<name>A0A1H9MZD8_9PSEU</name>
<protein>
    <submittedName>
        <fullName evidence="2">Uncharacterized protein</fullName>
    </submittedName>
</protein>
<accession>A0A1H9MZD8</accession>
<dbReference type="InterPro" id="IPR036388">
    <property type="entry name" value="WH-like_DNA-bd_sf"/>
</dbReference>
<feature type="compositionally biased region" description="Low complexity" evidence="1">
    <location>
        <begin position="19"/>
        <end position="41"/>
    </location>
</feature>
<dbReference type="GO" id="GO:0003677">
    <property type="term" value="F:DNA binding"/>
    <property type="evidence" value="ECO:0007669"/>
    <property type="project" value="InterPro"/>
</dbReference>
<dbReference type="AlphaFoldDB" id="A0A1H9MZD8"/>
<dbReference type="SUPFAM" id="SSF46894">
    <property type="entry name" value="C-terminal effector domain of the bipartite response regulators"/>
    <property type="match status" value="1"/>
</dbReference>
<proteinExistence type="predicted"/>
<gene>
    <name evidence="2" type="ORF">SAMN04487818_102415</name>
</gene>
<sequence>MEDVIVLDVRDDGAGIETSAAPGSGSPRCGSGSGRWRGSWRSSRHDTDSDVLPAELCISEATVKTHLLHIYVKLGSSTDPGLDPG</sequence>
<evidence type="ECO:0000313" key="3">
    <source>
        <dbReference type="Proteomes" id="UP000199051"/>
    </source>
</evidence>
<feature type="region of interest" description="Disordered" evidence="1">
    <location>
        <begin position="12"/>
        <end position="47"/>
    </location>
</feature>
<dbReference type="EMBL" id="FOGI01000002">
    <property type="protein sequence ID" value="SER28839.1"/>
    <property type="molecule type" value="Genomic_DNA"/>
</dbReference>
<dbReference type="InterPro" id="IPR016032">
    <property type="entry name" value="Sig_transdc_resp-reg_C-effctor"/>
</dbReference>
<organism evidence="2 3">
    <name type="scientific">Actinokineospora terrae</name>
    <dbReference type="NCBI Taxonomy" id="155974"/>
    <lineage>
        <taxon>Bacteria</taxon>
        <taxon>Bacillati</taxon>
        <taxon>Actinomycetota</taxon>
        <taxon>Actinomycetes</taxon>
        <taxon>Pseudonocardiales</taxon>
        <taxon>Pseudonocardiaceae</taxon>
        <taxon>Actinokineospora</taxon>
    </lineage>
</organism>
<keyword evidence="3" id="KW-1185">Reference proteome</keyword>
<dbReference type="Proteomes" id="UP000199051">
    <property type="component" value="Unassembled WGS sequence"/>
</dbReference>
<dbReference type="Gene3D" id="1.10.10.10">
    <property type="entry name" value="Winged helix-like DNA-binding domain superfamily/Winged helix DNA-binding domain"/>
    <property type="match status" value="1"/>
</dbReference>
<dbReference type="GO" id="GO:0006355">
    <property type="term" value="P:regulation of DNA-templated transcription"/>
    <property type="evidence" value="ECO:0007669"/>
    <property type="project" value="InterPro"/>
</dbReference>
<evidence type="ECO:0000256" key="1">
    <source>
        <dbReference type="SAM" id="MobiDB-lite"/>
    </source>
</evidence>
<evidence type="ECO:0000313" key="2">
    <source>
        <dbReference type="EMBL" id="SER28839.1"/>
    </source>
</evidence>
<reference evidence="3" key="1">
    <citation type="submission" date="2016-10" db="EMBL/GenBank/DDBJ databases">
        <authorList>
            <person name="Varghese N."/>
            <person name="Submissions S."/>
        </authorList>
    </citation>
    <scope>NUCLEOTIDE SEQUENCE [LARGE SCALE GENOMIC DNA]</scope>
    <source>
        <strain evidence="3">DSM 44260</strain>
    </source>
</reference>